<name>A0ABW4R6I9_9RHOB</name>
<comment type="caution">
    <text evidence="1">The sequence shown here is derived from an EMBL/GenBank/DDBJ whole genome shotgun (WGS) entry which is preliminary data.</text>
</comment>
<dbReference type="Proteomes" id="UP001597213">
    <property type="component" value="Unassembled WGS sequence"/>
</dbReference>
<keyword evidence="2" id="KW-1185">Reference proteome</keyword>
<reference evidence="2" key="1">
    <citation type="journal article" date="2019" name="Int. J. Syst. Evol. Microbiol.">
        <title>The Global Catalogue of Microorganisms (GCM) 10K type strain sequencing project: providing services to taxonomists for standard genome sequencing and annotation.</title>
        <authorList>
            <consortium name="The Broad Institute Genomics Platform"/>
            <consortium name="The Broad Institute Genome Sequencing Center for Infectious Disease"/>
            <person name="Wu L."/>
            <person name="Ma J."/>
        </authorList>
    </citation>
    <scope>NUCLEOTIDE SEQUENCE [LARGE SCALE GENOMIC DNA]</scope>
    <source>
        <strain evidence="2">CCUG 56029</strain>
    </source>
</reference>
<sequence length="246" mass="25519">MTQPGPLPPDPVPLREALRGLRHALRRGGRTVADTVPLSAMPAPAAKLAQALMRRGEEIASGIDTTTSMIARTLLPADRMDAPTLALFIQGGRDADGSFAAVSYDALSDVLTQIGAGESFVSEAAAQQVWTAFSADAPLAATGAKSALAKEAARLSVMLLNARVIRDVKLAPATDRQDLTAEAVAPLAIFALMLWLLADHDGRDDAAALKSAVEVSARISADISRAASVGNTARLAQLLGEFAACV</sequence>
<protein>
    <submittedName>
        <fullName evidence="1">Uncharacterized protein</fullName>
    </submittedName>
</protein>
<proteinExistence type="predicted"/>
<dbReference type="RefSeq" id="WP_379141529.1">
    <property type="nucleotide sequence ID" value="NZ_JBHUEN010000020.1"/>
</dbReference>
<accession>A0ABW4R6I9</accession>
<evidence type="ECO:0000313" key="2">
    <source>
        <dbReference type="Proteomes" id="UP001597213"/>
    </source>
</evidence>
<organism evidence="1 2">
    <name type="scientific">Paracoccus pacificus</name>
    <dbReference type="NCBI Taxonomy" id="1463598"/>
    <lineage>
        <taxon>Bacteria</taxon>
        <taxon>Pseudomonadati</taxon>
        <taxon>Pseudomonadota</taxon>
        <taxon>Alphaproteobacteria</taxon>
        <taxon>Rhodobacterales</taxon>
        <taxon>Paracoccaceae</taxon>
        <taxon>Paracoccus</taxon>
    </lineage>
</organism>
<gene>
    <name evidence="1" type="ORF">ACFSCT_07540</name>
</gene>
<dbReference type="EMBL" id="JBHUEN010000020">
    <property type="protein sequence ID" value="MFD1881564.1"/>
    <property type="molecule type" value="Genomic_DNA"/>
</dbReference>
<evidence type="ECO:0000313" key="1">
    <source>
        <dbReference type="EMBL" id="MFD1881564.1"/>
    </source>
</evidence>